<keyword evidence="3" id="KW-1185">Reference proteome</keyword>
<gene>
    <name evidence="2" type="ORF">Slin15195_G071470</name>
</gene>
<feature type="domain" description="DUF7053" evidence="1">
    <location>
        <begin position="3"/>
        <end position="171"/>
    </location>
</feature>
<dbReference type="Proteomes" id="UP001056384">
    <property type="component" value="Chromosome 5"/>
</dbReference>
<dbReference type="PANTHER" id="PTHR38117:SF1">
    <property type="entry name" value="DUF3074 DOMAIN-CONTAINING PROTEIN"/>
    <property type="match status" value="1"/>
</dbReference>
<name>A0A9Q9AV85_9PEZI</name>
<dbReference type="EMBL" id="CP099422">
    <property type="protein sequence ID" value="USW53828.1"/>
    <property type="molecule type" value="Genomic_DNA"/>
</dbReference>
<dbReference type="OrthoDB" id="3246050at2759"/>
<evidence type="ECO:0000313" key="3">
    <source>
        <dbReference type="Proteomes" id="UP001056384"/>
    </source>
</evidence>
<proteinExistence type="predicted"/>
<dbReference type="AlphaFoldDB" id="A0A9Q9AV85"/>
<reference evidence="2" key="1">
    <citation type="submission" date="2022-06" db="EMBL/GenBank/DDBJ databases">
        <title>Complete genome sequences of two strains of the flax pathogen Septoria linicola.</title>
        <authorList>
            <person name="Lapalu N."/>
            <person name="Simon A."/>
            <person name="Demenou B."/>
            <person name="Paumier D."/>
            <person name="Guillot M.-P."/>
            <person name="Gout L."/>
            <person name="Valade R."/>
        </authorList>
    </citation>
    <scope>NUCLEOTIDE SEQUENCE</scope>
    <source>
        <strain evidence="2">SE15195</strain>
    </source>
</reference>
<evidence type="ECO:0000313" key="2">
    <source>
        <dbReference type="EMBL" id="USW53828.1"/>
    </source>
</evidence>
<organism evidence="2 3">
    <name type="scientific">Septoria linicola</name>
    <dbReference type="NCBI Taxonomy" id="215465"/>
    <lineage>
        <taxon>Eukaryota</taxon>
        <taxon>Fungi</taxon>
        <taxon>Dikarya</taxon>
        <taxon>Ascomycota</taxon>
        <taxon>Pezizomycotina</taxon>
        <taxon>Dothideomycetes</taxon>
        <taxon>Dothideomycetidae</taxon>
        <taxon>Mycosphaerellales</taxon>
        <taxon>Mycosphaerellaceae</taxon>
        <taxon>Septoria</taxon>
    </lineage>
</organism>
<dbReference type="PANTHER" id="PTHR38117">
    <property type="entry name" value="NACHT AND WD40 DOMAIN PROTEIN"/>
    <property type="match status" value="1"/>
</dbReference>
<sequence>MGRSHITHITPIPAGISRDAAVARLHDHAAMIQLNPLVIRQEPTDAPATATKDEAELGTWYSITDMINYLPGGIYKGEVSYKACFYNLRDGIQTHVFAPAGVDIKSKWSVGGNMPDEPREPSELGVNKPSEGLYIKEEIELRCNMFMGAFVKRNLQSSHQEVHNKIIEKAAELEQKFVSLMGLESKAAHPPASDENLVKSES</sequence>
<dbReference type="InterPro" id="IPR055481">
    <property type="entry name" value="DUF7053"/>
</dbReference>
<evidence type="ECO:0000259" key="1">
    <source>
        <dbReference type="Pfam" id="PF23155"/>
    </source>
</evidence>
<protein>
    <recommendedName>
        <fullName evidence="1">DUF7053 domain-containing protein</fullName>
    </recommendedName>
</protein>
<dbReference type="Pfam" id="PF23155">
    <property type="entry name" value="DUF7053"/>
    <property type="match status" value="1"/>
</dbReference>
<accession>A0A9Q9AV85</accession>